<dbReference type="EMBL" id="CP036343">
    <property type="protein sequence ID" value="QDT89598.1"/>
    <property type="molecule type" value="Genomic_DNA"/>
</dbReference>
<keyword evidence="2 6" id="KW-0489">Methyltransferase</keyword>
<reference evidence="6 7" key="1">
    <citation type="submission" date="2019-02" db="EMBL/GenBank/DDBJ databases">
        <title>Deep-cultivation of Planctomycetes and their phenomic and genomic characterization uncovers novel biology.</title>
        <authorList>
            <person name="Wiegand S."/>
            <person name="Jogler M."/>
            <person name="Boedeker C."/>
            <person name="Pinto D."/>
            <person name="Vollmers J."/>
            <person name="Rivas-Marin E."/>
            <person name="Kohn T."/>
            <person name="Peeters S.H."/>
            <person name="Heuer A."/>
            <person name="Rast P."/>
            <person name="Oberbeckmann S."/>
            <person name="Bunk B."/>
            <person name="Jeske O."/>
            <person name="Meyerdierks A."/>
            <person name="Storesund J.E."/>
            <person name="Kallscheuer N."/>
            <person name="Luecker S."/>
            <person name="Lage O.M."/>
            <person name="Pohl T."/>
            <person name="Merkel B.J."/>
            <person name="Hornburger P."/>
            <person name="Mueller R.-W."/>
            <person name="Bruemmer F."/>
            <person name="Labrenz M."/>
            <person name="Spormann A.M."/>
            <person name="Op den Camp H."/>
            <person name="Overmann J."/>
            <person name="Amann R."/>
            <person name="Jetten M.S.M."/>
            <person name="Mascher T."/>
            <person name="Medema M.H."/>
            <person name="Devos D.P."/>
            <person name="Kaster A.-K."/>
            <person name="Ovreas L."/>
            <person name="Rohde M."/>
            <person name="Galperin M.Y."/>
            <person name="Jogler C."/>
        </authorList>
    </citation>
    <scope>NUCLEOTIDE SEQUENCE [LARGE SCALE GENOMIC DNA]</scope>
    <source>
        <strain evidence="6 7">Pan161</strain>
    </source>
</reference>
<dbReference type="EC" id="2.1.1.-" evidence="4"/>
<dbReference type="GO" id="GO:0005737">
    <property type="term" value="C:cytoplasm"/>
    <property type="evidence" value="ECO:0007669"/>
    <property type="project" value="TreeGrafter"/>
</dbReference>
<dbReference type="PANTHER" id="PTHR13370:SF3">
    <property type="entry name" value="TRNA (GUANINE(10)-N2)-METHYLTRANSFERASE HOMOLOG"/>
    <property type="match status" value="1"/>
</dbReference>
<dbReference type="InterPro" id="IPR002052">
    <property type="entry name" value="DNA_methylase_N6_adenine_CS"/>
</dbReference>
<dbReference type="PRINTS" id="PR00508">
    <property type="entry name" value="S21N4MTFRASE"/>
</dbReference>
<proteinExistence type="inferred from homology"/>
<organism evidence="6 7">
    <name type="scientific">Gimesia algae</name>
    <dbReference type="NCBI Taxonomy" id="2527971"/>
    <lineage>
        <taxon>Bacteria</taxon>
        <taxon>Pseudomonadati</taxon>
        <taxon>Planctomycetota</taxon>
        <taxon>Planctomycetia</taxon>
        <taxon>Planctomycetales</taxon>
        <taxon>Planctomycetaceae</taxon>
        <taxon>Gimesia</taxon>
    </lineage>
</organism>
<dbReference type="InterPro" id="IPR029063">
    <property type="entry name" value="SAM-dependent_MTases_sf"/>
</dbReference>
<dbReference type="Gene3D" id="3.40.50.150">
    <property type="entry name" value="Vaccinia Virus protein VP39"/>
    <property type="match status" value="1"/>
</dbReference>
<dbReference type="PANTHER" id="PTHR13370">
    <property type="entry name" value="RNA METHYLASE-RELATED"/>
    <property type="match status" value="1"/>
</dbReference>
<accession>A0A517V9E2</accession>
<dbReference type="KEGG" id="gax:Pan161_12300"/>
<dbReference type="GO" id="GO:0003677">
    <property type="term" value="F:DNA binding"/>
    <property type="evidence" value="ECO:0007669"/>
    <property type="project" value="InterPro"/>
</dbReference>
<comment type="similarity">
    <text evidence="1 4">Belongs to the N(4)/N(6)-methyltransferase family.</text>
</comment>
<evidence type="ECO:0000256" key="4">
    <source>
        <dbReference type="RuleBase" id="RU362026"/>
    </source>
</evidence>
<feature type="domain" description="DNA methylase N-4/N-6" evidence="5">
    <location>
        <begin position="50"/>
        <end position="175"/>
    </location>
</feature>
<keyword evidence="3 6" id="KW-0808">Transferase</keyword>
<dbReference type="PROSITE" id="PS00092">
    <property type="entry name" value="N6_MTASE"/>
    <property type="match status" value="1"/>
</dbReference>
<evidence type="ECO:0000259" key="5">
    <source>
        <dbReference type="Pfam" id="PF01555"/>
    </source>
</evidence>
<evidence type="ECO:0000256" key="2">
    <source>
        <dbReference type="ARBA" id="ARBA00022603"/>
    </source>
</evidence>
<evidence type="ECO:0000256" key="1">
    <source>
        <dbReference type="ARBA" id="ARBA00006594"/>
    </source>
</evidence>
<dbReference type="InterPro" id="IPR002941">
    <property type="entry name" value="DNA_methylase_N4/N6"/>
</dbReference>
<evidence type="ECO:0000313" key="7">
    <source>
        <dbReference type="Proteomes" id="UP000316855"/>
    </source>
</evidence>
<protein>
    <recommendedName>
        <fullName evidence="4">Methyltransferase</fullName>
        <ecNumber evidence="4">2.1.1.-</ecNumber>
    </recommendedName>
</protein>
<keyword evidence="7" id="KW-1185">Reference proteome</keyword>
<sequence>MARKQSNRRKNKQYEAAKKNLGKPFFESKEIAIYQGDTLELSSKLPANAIDALITDPPYCSGAAGCAVMADPSKKYCQSGKTLGRPSFGGDFRDQRSFKYWCSLWISQAFNACKDSAYCLVFIDWRQLATMIDAIQAGGFCYKGLISWDKGGSARAPHKGYFRHQCEFIPWGTKGIVPRLTDRGPFAGSYSIGVKQTDKHHMTGKPTPLMQKLVQCVPSGGLAFDPFCGSGTTLVASVLEGRYAIGFEASEQYCEIAARRIEAAQRGELLKFQKQ</sequence>
<feature type="domain" description="DNA methylase N-4/N-6" evidence="5">
    <location>
        <begin position="196"/>
        <end position="258"/>
    </location>
</feature>
<name>A0A517V9E2_9PLAN</name>
<dbReference type="RefSeq" id="WP_145224960.1">
    <property type="nucleotide sequence ID" value="NZ_CP036343.1"/>
</dbReference>
<dbReference type="GO" id="GO:0032259">
    <property type="term" value="P:methylation"/>
    <property type="evidence" value="ECO:0007669"/>
    <property type="project" value="UniProtKB-KW"/>
</dbReference>
<dbReference type="REBASE" id="357025">
    <property type="entry name" value="M.PbaPan161ORF12300P"/>
</dbReference>
<dbReference type="OrthoDB" id="9773571at2"/>
<dbReference type="GO" id="GO:0008170">
    <property type="term" value="F:N-methyltransferase activity"/>
    <property type="evidence" value="ECO:0007669"/>
    <property type="project" value="InterPro"/>
</dbReference>
<evidence type="ECO:0000256" key="3">
    <source>
        <dbReference type="ARBA" id="ARBA00022679"/>
    </source>
</evidence>
<gene>
    <name evidence="6" type="primary">dpnA_1</name>
    <name evidence="6" type="ORF">Pan161_12300</name>
</gene>
<dbReference type="SUPFAM" id="SSF53335">
    <property type="entry name" value="S-adenosyl-L-methionine-dependent methyltransferases"/>
    <property type="match status" value="1"/>
</dbReference>
<dbReference type="Proteomes" id="UP000316855">
    <property type="component" value="Chromosome"/>
</dbReference>
<dbReference type="GO" id="GO:0009007">
    <property type="term" value="F:site-specific DNA-methyltransferase (adenine-specific) activity"/>
    <property type="evidence" value="ECO:0007669"/>
    <property type="project" value="TreeGrafter"/>
</dbReference>
<dbReference type="Pfam" id="PF01555">
    <property type="entry name" value="N6_N4_Mtase"/>
    <property type="match status" value="2"/>
</dbReference>
<dbReference type="InterPro" id="IPR001091">
    <property type="entry name" value="RM_Methyltransferase"/>
</dbReference>
<evidence type="ECO:0000313" key="6">
    <source>
        <dbReference type="EMBL" id="QDT89598.1"/>
    </source>
</evidence>
<dbReference type="AlphaFoldDB" id="A0A517V9E2"/>